<evidence type="ECO:0000259" key="7">
    <source>
        <dbReference type="Pfam" id="PF10412"/>
    </source>
</evidence>
<keyword evidence="3 6" id="KW-0812">Transmembrane</keyword>
<evidence type="ECO:0000313" key="8">
    <source>
        <dbReference type="EMBL" id="MFC5423114.1"/>
    </source>
</evidence>
<reference evidence="9" key="1">
    <citation type="journal article" date="2019" name="Int. J. Syst. Evol. Microbiol.">
        <title>The Global Catalogue of Microorganisms (GCM) 10K type strain sequencing project: providing services to taxonomists for standard genome sequencing and annotation.</title>
        <authorList>
            <consortium name="The Broad Institute Genomics Platform"/>
            <consortium name="The Broad Institute Genome Sequencing Center for Infectious Disease"/>
            <person name="Wu L."/>
            <person name="Ma J."/>
        </authorList>
    </citation>
    <scope>NUCLEOTIDE SEQUENCE [LARGE SCALE GENOMIC DNA]</scope>
    <source>
        <strain evidence="9">NCAIM B.01391</strain>
    </source>
</reference>
<keyword evidence="5 6" id="KW-0472">Membrane</keyword>
<keyword evidence="9" id="KW-1185">Reference proteome</keyword>
<name>A0ABW0IXX7_9HYPH</name>
<evidence type="ECO:0000256" key="5">
    <source>
        <dbReference type="ARBA" id="ARBA00023136"/>
    </source>
</evidence>
<evidence type="ECO:0000256" key="6">
    <source>
        <dbReference type="SAM" id="Phobius"/>
    </source>
</evidence>
<protein>
    <submittedName>
        <fullName evidence="8">Type IV secretion system DNA-binding domain-containing protein</fullName>
    </submittedName>
</protein>
<sequence>MKQVFRMRRPIMPALLSAIIVAVALLAAAIAIIDTVAPIRATWAGQIWPARYTELAAWGFRSIVEAAQAISWRIWLAHPGDALAASIAVMQNQYAAAGITTAMTRLTTIVIATALGAGLVCFVVTFVVSSKRDRVRHLRGFRLLRDWRAALAFRRAERAARRSTGDGIRLAPGMTISRERESRHFLVVGATGSGKSVIIRSWLRQILRRGDRVLLHDTKGDVLETMPVADFVLLAPHDARSAVWNVAADIVTEEDAREFAACLVPDSQDPVWAAGARELFTGAVVILQKTRQQAWGWSELQEVLLMDPVQLRALLSRHYRPGATYIILSNGSPSKTMMSFFSTLEAHVNGTVRPLSHAWHDPAIPRVSAREFLLSDSRDKRIMIVQRAAHLPALSTAWIGAFVRVAANLSVGPLLPDDAKRRIWFMLDEFPQLGKLNGFAQILEKGRSRGLCCILGAQDISQLSGLYGADVTKTWLSSIGTKIVCRMEVGATAKTICDEWAGTRQVAWTERSWSHGPWKLELGSQATLSRQVHHRDVAVLQPSELQTTLGRKDRWPVPTVSALVFGVGDAIISAEWPIVPWPKLRPGSEPGKHLS</sequence>
<comment type="subcellular location">
    <subcellularLocation>
        <location evidence="1">Cell membrane</location>
        <topology evidence="1">Multi-pass membrane protein</topology>
    </subcellularLocation>
</comment>
<evidence type="ECO:0000313" key="9">
    <source>
        <dbReference type="Proteomes" id="UP001596053"/>
    </source>
</evidence>
<dbReference type="SUPFAM" id="SSF52540">
    <property type="entry name" value="P-loop containing nucleoside triphosphate hydrolases"/>
    <property type="match status" value="1"/>
</dbReference>
<dbReference type="InterPro" id="IPR027417">
    <property type="entry name" value="P-loop_NTPase"/>
</dbReference>
<dbReference type="PANTHER" id="PTHR37937:SF1">
    <property type="entry name" value="CONJUGATIVE TRANSFER: DNA TRANSPORT"/>
    <property type="match status" value="1"/>
</dbReference>
<dbReference type="Pfam" id="PF10412">
    <property type="entry name" value="TrwB_AAD_bind"/>
    <property type="match status" value="1"/>
</dbReference>
<organism evidence="8 9">
    <name type="scientific">Bosea eneae</name>
    <dbReference type="NCBI Taxonomy" id="151454"/>
    <lineage>
        <taxon>Bacteria</taxon>
        <taxon>Pseudomonadati</taxon>
        <taxon>Pseudomonadota</taxon>
        <taxon>Alphaproteobacteria</taxon>
        <taxon>Hyphomicrobiales</taxon>
        <taxon>Boseaceae</taxon>
        <taxon>Bosea</taxon>
    </lineage>
</organism>
<keyword evidence="2" id="KW-1003">Cell membrane</keyword>
<keyword evidence="4 6" id="KW-1133">Transmembrane helix</keyword>
<accession>A0ABW0IXX7</accession>
<comment type="caution">
    <text evidence="8">The sequence shown here is derived from an EMBL/GenBank/DDBJ whole genome shotgun (WGS) entry which is preliminary data.</text>
</comment>
<dbReference type="Gene3D" id="3.40.50.300">
    <property type="entry name" value="P-loop containing nucleotide triphosphate hydrolases"/>
    <property type="match status" value="2"/>
</dbReference>
<evidence type="ECO:0000256" key="4">
    <source>
        <dbReference type="ARBA" id="ARBA00022989"/>
    </source>
</evidence>
<dbReference type="InterPro" id="IPR019476">
    <property type="entry name" value="T4SS_TraD_DNA-bd"/>
</dbReference>
<feature type="domain" description="Type IV secretion system coupling protein TraD DNA-binding" evidence="7">
    <location>
        <begin position="172"/>
        <end position="546"/>
    </location>
</feature>
<dbReference type="GO" id="GO:0003677">
    <property type="term" value="F:DNA binding"/>
    <property type="evidence" value="ECO:0007669"/>
    <property type="project" value="UniProtKB-KW"/>
</dbReference>
<dbReference type="Proteomes" id="UP001596053">
    <property type="component" value="Unassembled WGS sequence"/>
</dbReference>
<dbReference type="InterPro" id="IPR051539">
    <property type="entry name" value="T4SS-coupling_protein"/>
</dbReference>
<dbReference type="CDD" id="cd01127">
    <property type="entry name" value="TrwB_TraG_TraD_VirD4"/>
    <property type="match status" value="1"/>
</dbReference>
<proteinExistence type="predicted"/>
<feature type="transmembrane region" description="Helical" evidence="6">
    <location>
        <begin position="109"/>
        <end position="129"/>
    </location>
</feature>
<evidence type="ECO:0000256" key="2">
    <source>
        <dbReference type="ARBA" id="ARBA00022475"/>
    </source>
</evidence>
<dbReference type="PANTHER" id="PTHR37937">
    <property type="entry name" value="CONJUGATIVE TRANSFER: DNA TRANSPORT"/>
    <property type="match status" value="1"/>
</dbReference>
<gene>
    <name evidence="8" type="ORF">ACFPOB_26555</name>
</gene>
<keyword evidence="8" id="KW-0238">DNA-binding</keyword>
<evidence type="ECO:0000256" key="3">
    <source>
        <dbReference type="ARBA" id="ARBA00022692"/>
    </source>
</evidence>
<dbReference type="RefSeq" id="WP_377801304.1">
    <property type="nucleotide sequence ID" value="NZ_JBHSLW010000063.1"/>
</dbReference>
<evidence type="ECO:0000256" key="1">
    <source>
        <dbReference type="ARBA" id="ARBA00004651"/>
    </source>
</evidence>
<dbReference type="EMBL" id="JBHSLW010000063">
    <property type="protein sequence ID" value="MFC5423114.1"/>
    <property type="molecule type" value="Genomic_DNA"/>
</dbReference>